<keyword evidence="6" id="KW-0805">Transcription regulation</keyword>
<feature type="region of interest" description="Disordered" evidence="11">
    <location>
        <begin position="380"/>
        <end position="433"/>
    </location>
</feature>
<feature type="region of interest" description="Disordered" evidence="11">
    <location>
        <begin position="1042"/>
        <end position="1073"/>
    </location>
</feature>
<feature type="region of interest" description="Disordered" evidence="11">
    <location>
        <begin position="511"/>
        <end position="576"/>
    </location>
</feature>
<dbReference type="OrthoDB" id="5977959at2759"/>
<feature type="region of interest" description="Disordered" evidence="11">
    <location>
        <begin position="1134"/>
        <end position="1167"/>
    </location>
</feature>
<dbReference type="FunFam" id="3.30.160.60:FF:000744">
    <property type="entry name" value="zinc finger E-box-binding homeobox 1"/>
    <property type="match status" value="1"/>
</dbReference>
<dbReference type="Pfam" id="PF01448">
    <property type="entry name" value="ELM2"/>
    <property type="match status" value="1"/>
</dbReference>
<evidence type="ECO:0000256" key="5">
    <source>
        <dbReference type="ARBA" id="ARBA00022833"/>
    </source>
</evidence>
<dbReference type="SUPFAM" id="SSF57667">
    <property type="entry name" value="beta-beta-alpha zinc fingers"/>
    <property type="match status" value="3"/>
</dbReference>
<keyword evidence="3" id="KW-0677">Repeat</keyword>
<dbReference type="SMART" id="SM01189">
    <property type="entry name" value="ELM2"/>
    <property type="match status" value="1"/>
</dbReference>
<feature type="compositionally biased region" description="Polar residues" evidence="11">
    <location>
        <begin position="655"/>
        <end position="673"/>
    </location>
</feature>
<feature type="compositionally biased region" description="Polar residues" evidence="11">
    <location>
        <begin position="534"/>
        <end position="571"/>
    </location>
</feature>
<feature type="domain" description="SANT" evidence="14">
    <location>
        <begin position="1599"/>
        <end position="1650"/>
    </location>
</feature>
<dbReference type="Gene3D" id="1.10.10.60">
    <property type="entry name" value="Homeodomain-like"/>
    <property type="match status" value="1"/>
</dbReference>
<feature type="compositionally biased region" description="Basic residues" evidence="11">
    <location>
        <begin position="219"/>
        <end position="229"/>
    </location>
</feature>
<evidence type="ECO:0000256" key="3">
    <source>
        <dbReference type="ARBA" id="ARBA00022737"/>
    </source>
</evidence>
<sequence>MTDEKQSPYTTATVTMSSNFLQTSSGLSGHRNISSPSSSSYIPDTGYPFGDLGIGSHGSPKSTHEDMDAKEDSKLDLYPDVKGLNLAITLPFQDSDHSSTNTPSQFSQILSFRQSSVPAGDAMLSAINYENDILPEALDVNLAGPLPQLDDGILSNMGAPGDLFDGEGNVNDPYSMDDYSPQTSHDFGGFSSDGYGGIDSDHGLSNQADPGQGLEGLKQQKKPKSHKPAKGQTSPARLGSLQCPTCSKTFTNSSALAKHRLTHSDERKYVCNLCQKAFKRQDHLNGHLMTHREKKPYECTVDNCTKSYCDARSLRRHLENHHNQTPEQIHGAIALVASNAAAVIAAAAATNSAQNKAAQVNISTTANTVPIMASSIVSNESSQGSDIKPLSFSSGNSTPVTSPVYGDQPSFPIDQSPAGSMETQINSKQTATPKLRSLSEEESVGQKVQMLLDQAAAASQTNTDETITLHSAQGNQTVTISADNLPQTIAIESSNVLMKHIQPGRQWQDQNVKVNSVQSAHSSSPRSGEPSPGYLQQISPISPVPNTQLTPSSPVMQPHPQQRSWNTTVSPANVDKNGEEVKPAECTICERTFKNVQALNGHMRCHGGYFKKEPKEDKKTKKNSKEMAPPKSVAPKGNKLIASMPHPSPLDKVGSPQSGQGSAYGSQLQSPVSMVSGDSPVGIDGSAMVLQQFGLDQLQVGEQFWQQIQIHQQQIQGEQLQQQLQQQLQVLQMEQTNVEVKIQQLKDQLQQQNQQLTQKQVRQQMEQTMQQELQLQSALQQQIQQLQLQNTQQLKQQEAQNILLGLTQESHNMKQEHHLQDQKMAKPQDTDTSILHNLQHPTGTQLLQAFQHNLAAKQEADRQLYDIQAILKQEGENQTNTQQNKKQPISKEDMEKHLIQRLFLQGGNPSADVVVSLQHIEQQKASLPPTSQPQHVNSILLEKMKQKQLQERQQQQMLKTIQQPYNPGQLPTLIHHHPQVKEETKLDTASVPTSQVPRPLHLQRQVSFEEMQNQPQHSIELTSPQQITHQQLQQLLQQRNDTLNSQQPPNHLSDSHGMQHMDLSPPPSLTPTSIQSNLQTAIAQIPLFALKTPTEIGSMGQFNQLPQSKIVTTSAESPDLSLILETIDNDQKTSLSSAKTLPQHSQPNQDNLWTALPKTNHGHLTDARKSTVNYSQIFNEKVHGAEMFFGPKNVPFLDSALHKMGTDPPLHKPEAIKPEKAAEQNPFAFPVGNGAQNDFAHPDTIKNPKHHRHKPIANQHTELKRRLSVGSECDLNSSVLPGMINNNNKGYSAKFPSNSAQNILSVKPRMRSKSGDDFKYFRSKSEDHTFMRPRSQTEECLWKYKQKSEDSWDQALSKSDGAGLFRNPNSLTTPLHLRMKRKHRPAPLFIPRHGSLHGGFQSRLRSPRVLTASEHKGNTPPPYTPPPMLSPIRSGSGLFWTIQKPPMTPMTAPITPRTSILGISRNGSIGSAQPDVSKQELPDDEEPPETDILPHVNIGSQYQAEIPQFNCGKKEALTCVSKEDLVFDPERIKDCSDNEVQYFQEFANSAAVRGNGCNTEYALHLLHLAKGNIQKAMLMLMETSKELPAHHSLLSFTYQENDVWTTEEAEKYLNALLKCDKDFFSVSKEIGSKSVKECIQFYYLWKKVCPDEHKRLRIIRNKRERERLYNLRSQQQQQQPATLPEQPENEMEINEYDEDSSSSTDMEDTTDIMLNNKEDDTSSVKSAKSVKTVVTSSPASVATSPAPMFTCDYPECNASFNSKQALNGHIRVHGGGSKSSSPAREYRPPAARLPKPQGSPASSEDLNGEGFPCKLCGRVFAKVRSRSAHMKSHRMNESDKKPVNKKPVPVPMLDNIMPKMSPNG</sequence>
<dbReference type="InterPro" id="IPR013087">
    <property type="entry name" value="Znf_C2H2_type"/>
</dbReference>
<feature type="compositionally biased region" description="Polar residues" evidence="11">
    <location>
        <begin position="1134"/>
        <end position="1152"/>
    </location>
</feature>
<keyword evidence="5" id="KW-0862">Zinc</keyword>
<feature type="compositionally biased region" description="Low complexity" evidence="11">
    <location>
        <begin position="184"/>
        <end position="193"/>
    </location>
</feature>
<dbReference type="InterPro" id="IPR001005">
    <property type="entry name" value="SANT/Myb"/>
</dbReference>
<feature type="region of interest" description="Disordered" evidence="11">
    <location>
        <begin position="606"/>
        <end position="673"/>
    </location>
</feature>
<dbReference type="PANTHER" id="PTHR16089">
    <property type="entry name" value="REST COREPRESSOR COREST PROTEIN-RELATED"/>
    <property type="match status" value="1"/>
</dbReference>
<evidence type="ECO:0000256" key="2">
    <source>
        <dbReference type="ARBA" id="ARBA00022723"/>
    </source>
</evidence>
<feature type="region of interest" description="Disordered" evidence="11">
    <location>
        <begin position="1670"/>
        <end position="1707"/>
    </location>
</feature>
<keyword evidence="8" id="KW-0539">Nucleus</keyword>
<evidence type="ECO:0000256" key="8">
    <source>
        <dbReference type="ARBA" id="ARBA00023242"/>
    </source>
</evidence>
<dbReference type="SMART" id="SM00355">
    <property type="entry name" value="ZnF_C2H2"/>
    <property type="match status" value="6"/>
</dbReference>
<protein>
    <submittedName>
        <fullName evidence="15">Uncharacterized protein</fullName>
    </submittedName>
</protein>
<feature type="compositionally biased region" description="Polar residues" evidence="11">
    <location>
        <begin position="1465"/>
        <end position="1476"/>
    </location>
</feature>
<feature type="compositionally biased region" description="Polar residues" evidence="11">
    <location>
        <begin position="417"/>
        <end position="432"/>
    </location>
</feature>
<feature type="coiled-coil region" evidence="10">
    <location>
        <begin position="721"/>
        <end position="796"/>
    </location>
</feature>
<dbReference type="PANTHER" id="PTHR16089:SF40">
    <property type="entry name" value="SUPPRESSOR OF ACTIVATED EGL-4 PROTEIN 1"/>
    <property type="match status" value="1"/>
</dbReference>
<evidence type="ECO:0000256" key="10">
    <source>
        <dbReference type="SAM" id="Coils"/>
    </source>
</evidence>
<evidence type="ECO:0000256" key="1">
    <source>
        <dbReference type="ARBA" id="ARBA00004123"/>
    </source>
</evidence>
<dbReference type="PROSITE" id="PS00028">
    <property type="entry name" value="ZINC_FINGER_C2H2_1"/>
    <property type="match status" value="6"/>
</dbReference>
<reference evidence="15 16" key="1">
    <citation type="submission" date="2020-06" db="EMBL/GenBank/DDBJ databases">
        <authorList>
            <person name="Li R."/>
            <person name="Bekaert M."/>
        </authorList>
    </citation>
    <scope>NUCLEOTIDE SEQUENCE [LARGE SCALE GENOMIC DNA]</scope>
    <source>
        <strain evidence="16">wild</strain>
    </source>
</reference>
<dbReference type="PROSITE" id="PS51156">
    <property type="entry name" value="ELM2"/>
    <property type="match status" value="1"/>
</dbReference>
<dbReference type="GO" id="GO:0006357">
    <property type="term" value="P:regulation of transcription by RNA polymerase II"/>
    <property type="evidence" value="ECO:0007669"/>
    <property type="project" value="TreeGrafter"/>
</dbReference>
<dbReference type="Pfam" id="PF13912">
    <property type="entry name" value="zf-C2H2_6"/>
    <property type="match status" value="2"/>
</dbReference>
<feature type="domain" description="ELM2" evidence="13">
    <location>
        <begin position="1494"/>
        <end position="1584"/>
    </location>
</feature>
<feature type="domain" description="C2H2-type" evidence="12">
    <location>
        <begin position="1811"/>
        <end position="1838"/>
    </location>
</feature>
<feature type="region of interest" description="Disordered" evidence="11">
    <location>
        <begin position="1826"/>
        <end position="1864"/>
    </location>
</feature>
<feature type="domain" description="C2H2-type" evidence="12">
    <location>
        <begin position="297"/>
        <end position="326"/>
    </location>
</feature>
<dbReference type="FunFam" id="3.30.160.60:FF:000656">
    <property type="entry name" value="Zinc finger protein 541"/>
    <property type="match status" value="1"/>
</dbReference>
<organism evidence="15 16">
    <name type="scientific">Mytilus coruscus</name>
    <name type="common">Sea mussel</name>
    <dbReference type="NCBI Taxonomy" id="42192"/>
    <lineage>
        <taxon>Eukaryota</taxon>
        <taxon>Metazoa</taxon>
        <taxon>Spiralia</taxon>
        <taxon>Lophotrochozoa</taxon>
        <taxon>Mollusca</taxon>
        <taxon>Bivalvia</taxon>
        <taxon>Autobranchia</taxon>
        <taxon>Pteriomorphia</taxon>
        <taxon>Mytilida</taxon>
        <taxon>Mytiloidea</taxon>
        <taxon>Mytilidae</taxon>
        <taxon>Mytilinae</taxon>
        <taxon>Mytilus</taxon>
    </lineage>
</organism>
<dbReference type="Proteomes" id="UP000507470">
    <property type="component" value="Unassembled WGS sequence"/>
</dbReference>
<feature type="compositionally biased region" description="Acidic residues" evidence="11">
    <location>
        <begin position="1687"/>
        <end position="1707"/>
    </location>
</feature>
<feature type="domain" description="C2H2-type" evidence="12">
    <location>
        <begin position="584"/>
        <end position="611"/>
    </location>
</feature>
<keyword evidence="10" id="KW-0175">Coiled coil</keyword>
<dbReference type="Gene3D" id="3.30.160.60">
    <property type="entry name" value="Classic Zinc Finger"/>
    <property type="match status" value="5"/>
</dbReference>
<dbReference type="GO" id="GO:0003714">
    <property type="term" value="F:transcription corepressor activity"/>
    <property type="evidence" value="ECO:0007669"/>
    <property type="project" value="TreeGrafter"/>
</dbReference>
<keyword evidence="7" id="KW-0804">Transcription</keyword>
<feature type="compositionally biased region" description="Basic and acidic residues" evidence="11">
    <location>
        <begin position="610"/>
        <end position="625"/>
    </location>
</feature>
<evidence type="ECO:0000256" key="4">
    <source>
        <dbReference type="ARBA" id="ARBA00022771"/>
    </source>
</evidence>
<feature type="compositionally biased region" description="Polar residues" evidence="11">
    <location>
        <begin position="23"/>
        <end position="33"/>
    </location>
</feature>
<dbReference type="InterPro" id="IPR000949">
    <property type="entry name" value="ELM2_dom"/>
</dbReference>
<dbReference type="SMART" id="SM00717">
    <property type="entry name" value="SANT"/>
    <property type="match status" value="1"/>
</dbReference>
<dbReference type="SUPFAM" id="SSF46689">
    <property type="entry name" value="Homeodomain-like"/>
    <property type="match status" value="1"/>
</dbReference>
<keyword evidence="16" id="KW-1185">Reference proteome</keyword>
<evidence type="ECO:0000256" key="7">
    <source>
        <dbReference type="ARBA" id="ARBA00023163"/>
    </source>
</evidence>
<evidence type="ECO:0000259" key="13">
    <source>
        <dbReference type="PROSITE" id="PS51156"/>
    </source>
</evidence>
<feature type="region of interest" description="Disordered" evidence="11">
    <location>
        <begin position="164"/>
        <end position="239"/>
    </location>
</feature>
<evidence type="ECO:0000256" key="9">
    <source>
        <dbReference type="PROSITE-ProRule" id="PRU00042"/>
    </source>
</evidence>
<feature type="domain" description="C2H2-type" evidence="12">
    <location>
        <begin position="1749"/>
        <end position="1778"/>
    </location>
</feature>
<dbReference type="InterPro" id="IPR009057">
    <property type="entry name" value="Homeodomain-like_sf"/>
</dbReference>
<dbReference type="GO" id="GO:0005667">
    <property type="term" value="C:transcription regulator complex"/>
    <property type="evidence" value="ECO:0007669"/>
    <property type="project" value="TreeGrafter"/>
</dbReference>
<feature type="region of interest" description="Disordered" evidence="11">
    <location>
        <begin position="51"/>
        <end position="70"/>
    </location>
</feature>
<keyword evidence="4 9" id="KW-0863">Zinc-finger</keyword>
<evidence type="ECO:0000256" key="6">
    <source>
        <dbReference type="ARBA" id="ARBA00023015"/>
    </source>
</evidence>
<dbReference type="PROSITE" id="PS51293">
    <property type="entry name" value="SANT"/>
    <property type="match status" value="1"/>
</dbReference>
<feature type="compositionally biased region" description="Polar residues" evidence="11">
    <location>
        <begin position="1042"/>
        <end position="1052"/>
    </location>
</feature>
<keyword evidence="2" id="KW-0479">Metal-binding</keyword>
<feature type="domain" description="C2H2-type" evidence="12">
    <location>
        <begin position="241"/>
        <end position="268"/>
    </location>
</feature>
<feature type="compositionally biased region" description="Low complexity" evidence="11">
    <location>
        <begin position="519"/>
        <end position="532"/>
    </location>
</feature>
<feature type="region of interest" description="Disordered" evidence="11">
    <location>
        <begin position="1769"/>
        <end position="1808"/>
    </location>
</feature>
<feature type="region of interest" description="Disordered" evidence="11">
    <location>
        <begin position="23"/>
        <end position="42"/>
    </location>
</feature>
<dbReference type="EMBL" id="CACVKT020006484">
    <property type="protein sequence ID" value="CAC5401816.1"/>
    <property type="molecule type" value="Genomic_DNA"/>
</dbReference>
<dbReference type="GO" id="GO:0008270">
    <property type="term" value="F:zinc ion binding"/>
    <property type="evidence" value="ECO:0007669"/>
    <property type="project" value="UniProtKB-KW"/>
</dbReference>
<feature type="domain" description="C2H2-type" evidence="12">
    <location>
        <begin position="269"/>
        <end position="296"/>
    </location>
</feature>
<name>A0A6J8D1R8_MYTCO</name>
<evidence type="ECO:0000259" key="12">
    <source>
        <dbReference type="PROSITE" id="PS50157"/>
    </source>
</evidence>
<evidence type="ECO:0000256" key="11">
    <source>
        <dbReference type="SAM" id="MobiDB-lite"/>
    </source>
</evidence>
<evidence type="ECO:0000313" key="15">
    <source>
        <dbReference type="EMBL" id="CAC5401816.1"/>
    </source>
</evidence>
<evidence type="ECO:0000313" key="16">
    <source>
        <dbReference type="Proteomes" id="UP000507470"/>
    </source>
</evidence>
<dbReference type="InterPro" id="IPR036236">
    <property type="entry name" value="Znf_C2H2_sf"/>
</dbReference>
<proteinExistence type="predicted"/>
<feature type="region of interest" description="Disordered" evidence="11">
    <location>
        <begin position="1460"/>
        <end position="1488"/>
    </location>
</feature>
<dbReference type="InterPro" id="IPR017884">
    <property type="entry name" value="SANT_dom"/>
</dbReference>
<dbReference type="PROSITE" id="PS50157">
    <property type="entry name" value="ZINC_FINGER_C2H2_2"/>
    <property type="match status" value="6"/>
</dbReference>
<accession>A0A6J8D1R8</accession>
<dbReference type="GO" id="GO:0000118">
    <property type="term" value="C:histone deacetylase complex"/>
    <property type="evidence" value="ECO:0007669"/>
    <property type="project" value="TreeGrafter"/>
</dbReference>
<evidence type="ECO:0000259" key="14">
    <source>
        <dbReference type="PROSITE" id="PS51293"/>
    </source>
</evidence>
<gene>
    <name evidence="15" type="ORF">MCOR_35865</name>
</gene>
<dbReference type="Pfam" id="PF00096">
    <property type="entry name" value="zf-C2H2"/>
    <property type="match status" value="2"/>
</dbReference>
<feature type="compositionally biased region" description="Polar residues" evidence="11">
    <location>
        <begin position="380"/>
        <end position="401"/>
    </location>
</feature>
<dbReference type="InterPro" id="IPR051066">
    <property type="entry name" value="Trans_reg/Corepressor"/>
</dbReference>
<comment type="subcellular location">
    <subcellularLocation>
        <location evidence="1">Nucleus</location>
    </subcellularLocation>
</comment>